<sequence>MYKIIIDANVWIKYARAKNIAPLLKRFIDYHLVPIVNNYLLSEIFEALVNNKWLHASDAYKLLAYISKISITKTETAMYQLCLDPKDNYLFDLAIQNNCLFIITDDSKLLCQKFPQFYIHSTSWFLKKFPL</sequence>
<protein>
    <submittedName>
        <fullName evidence="2">Toxin-antitoxin system toxin component, PIN family</fullName>
    </submittedName>
</protein>
<dbReference type="EMBL" id="JAKWBL010000004">
    <property type="protein sequence ID" value="MCH5600445.1"/>
    <property type="molecule type" value="Genomic_DNA"/>
</dbReference>
<dbReference type="InterPro" id="IPR029060">
    <property type="entry name" value="PIN-like_dom_sf"/>
</dbReference>
<dbReference type="NCBIfam" id="TIGR00305">
    <property type="entry name" value="putative toxin-antitoxin system toxin component, PIN family"/>
    <property type="match status" value="1"/>
</dbReference>
<dbReference type="Gene3D" id="3.40.50.1010">
    <property type="entry name" value="5'-nuclease"/>
    <property type="match status" value="1"/>
</dbReference>
<dbReference type="PANTHER" id="PTHR34610">
    <property type="entry name" value="SSL7007 PROTEIN"/>
    <property type="match status" value="1"/>
</dbReference>
<dbReference type="SUPFAM" id="SSF88723">
    <property type="entry name" value="PIN domain-like"/>
    <property type="match status" value="1"/>
</dbReference>
<proteinExistence type="predicted"/>
<comment type="caution">
    <text evidence="2">The sequence shown here is derived from an EMBL/GenBank/DDBJ whole genome shotgun (WGS) entry which is preliminary data.</text>
</comment>
<dbReference type="RefSeq" id="WP_240832615.1">
    <property type="nucleotide sequence ID" value="NZ_JAKWBL010000004.1"/>
</dbReference>
<feature type="domain" description="PIN" evidence="1">
    <location>
        <begin position="3"/>
        <end position="107"/>
    </location>
</feature>
<evidence type="ECO:0000313" key="3">
    <source>
        <dbReference type="Proteomes" id="UP001202248"/>
    </source>
</evidence>
<organism evidence="2 3">
    <name type="scientific">Niabella ginsengisoli</name>
    <dbReference type="NCBI Taxonomy" id="522298"/>
    <lineage>
        <taxon>Bacteria</taxon>
        <taxon>Pseudomonadati</taxon>
        <taxon>Bacteroidota</taxon>
        <taxon>Chitinophagia</taxon>
        <taxon>Chitinophagales</taxon>
        <taxon>Chitinophagaceae</taxon>
        <taxon>Niabella</taxon>
    </lineage>
</organism>
<reference evidence="2 3" key="1">
    <citation type="submission" date="2022-02" db="EMBL/GenBank/DDBJ databases">
        <authorList>
            <person name="Min J."/>
        </authorList>
    </citation>
    <scope>NUCLEOTIDE SEQUENCE [LARGE SCALE GENOMIC DNA]</scope>
    <source>
        <strain evidence="2 3">GR10-1</strain>
    </source>
</reference>
<dbReference type="Proteomes" id="UP001202248">
    <property type="component" value="Unassembled WGS sequence"/>
</dbReference>
<dbReference type="InterPro" id="IPR002716">
    <property type="entry name" value="PIN_dom"/>
</dbReference>
<name>A0ABS9SPZ7_9BACT</name>
<keyword evidence="3" id="KW-1185">Reference proteome</keyword>
<accession>A0ABS9SPZ7</accession>
<gene>
    <name evidence="2" type="ORF">MKP09_22265</name>
</gene>
<dbReference type="Pfam" id="PF13470">
    <property type="entry name" value="PIN_3"/>
    <property type="match status" value="1"/>
</dbReference>
<dbReference type="PANTHER" id="PTHR34610:SF3">
    <property type="entry name" value="SSL7007 PROTEIN"/>
    <property type="match status" value="1"/>
</dbReference>
<evidence type="ECO:0000313" key="2">
    <source>
        <dbReference type="EMBL" id="MCH5600445.1"/>
    </source>
</evidence>
<dbReference type="InterPro" id="IPR002850">
    <property type="entry name" value="PIN_toxin-like"/>
</dbReference>
<evidence type="ECO:0000259" key="1">
    <source>
        <dbReference type="Pfam" id="PF13470"/>
    </source>
</evidence>